<organism evidence="2 3">
    <name type="scientific">Halodesulfovibrio aestuarii</name>
    <dbReference type="NCBI Taxonomy" id="126333"/>
    <lineage>
        <taxon>Bacteria</taxon>
        <taxon>Pseudomonadati</taxon>
        <taxon>Thermodesulfobacteriota</taxon>
        <taxon>Desulfovibrionia</taxon>
        <taxon>Desulfovibrionales</taxon>
        <taxon>Desulfovibrionaceae</taxon>
        <taxon>Halodesulfovibrio</taxon>
    </lineage>
</organism>
<reference evidence="2 3" key="1">
    <citation type="submission" date="2016-11" db="EMBL/GenBank/DDBJ databases">
        <authorList>
            <person name="Varghese N."/>
            <person name="Submissions S."/>
        </authorList>
    </citation>
    <scope>NUCLEOTIDE SEQUENCE [LARGE SCALE GENOMIC DNA]</scope>
    <source>
        <strain evidence="2 3">DSM 17919</strain>
    </source>
</reference>
<proteinExistence type="predicted"/>
<sequence length="82" mass="9197">MGNSGKVVDEVNCVEIVLKKSCGERIEVNVDKHGLLYIDVESGKQCTMNYAEAWTKVSGEQKECLKKMLEGLVQHLDKLVEQ</sequence>
<dbReference type="AlphaFoldDB" id="A0A8G2C851"/>
<evidence type="ECO:0000313" key="2">
    <source>
        <dbReference type="EMBL" id="SHI75702.1"/>
    </source>
</evidence>
<evidence type="ECO:0000313" key="3">
    <source>
        <dbReference type="Proteomes" id="UP000184001"/>
    </source>
</evidence>
<accession>A0A8G2C851</accession>
<reference evidence="1 4" key="2">
    <citation type="submission" date="2024-07" db="EMBL/GenBank/DDBJ databases">
        <title>Active virus-host system and metabolic interactions in a Lokiarchaeon culture.</title>
        <authorList>
            <person name="Ponce Toledo R.I."/>
            <person name="Rodrigues Oliveira T."/>
            <person name="Schleper C."/>
        </authorList>
    </citation>
    <scope>NUCLEOTIDE SEQUENCE [LARGE SCALE GENOMIC DNA]</scope>
    <source>
        <strain evidence="1 4">B35</strain>
    </source>
</reference>
<dbReference type="RefSeq" id="WP_020002006.1">
    <property type="nucleotide sequence ID" value="NZ_CP192217.1"/>
</dbReference>
<evidence type="ECO:0000313" key="1">
    <source>
        <dbReference type="EMBL" id="MEZ6853051.1"/>
    </source>
</evidence>
<name>A0A8G2C851_9BACT</name>
<dbReference type="EMBL" id="FQZR01000002">
    <property type="protein sequence ID" value="SHI75702.1"/>
    <property type="molecule type" value="Genomic_DNA"/>
</dbReference>
<protein>
    <submittedName>
        <fullName evidence="2">Uncharacterized protein</fullName>
    </submittedName>
</protein>
<keyword evidence="4" id="KW-1185">Reference proteome</keyword>
<evidence type="ECO:0000313" key="4">
    <source>
        <dbReference type="Proteomes" id="UP001568358"/>
    </source>
</evidence>
<dbReference type="EMBL" id="JBFSOO010000003">
    <property type="protein sequence ID" value="MEZ6853051.1"/>
    <property type="molecule type" value="Genomic_DNA"/>
</dbReference>
<comment type="caution">
    <text evidence="2">The sequence shown here is derived from an EMBL/GenBank/DDBJ whole genome shotgun (WGS) entry which is preliminary data.</text>
</comment>
<gene>
    <name evidence="1" type="ORF">AB2Z07_05820</name>
    <name evidence="2" type="ORF">SAMN05660830_00887</name>
</gene>
<dbReference type="Proteomes" id="UP001568358">
    <property type="component" value="Unassembled WGS sequence"/>
</dbReference>
<dbReference type="Proteomes" id="UP000184001">
    <property type="component" value="Unassembled WGS sequence"/>
</dbReference>